<reference evidence="1 2" key="1">
    <citation type="submission" date="2018-06" db="EMBL/GenBank/DDBJ databases">
        <authorList>
            <consortium name="Pathogen Informatics"/>
            <person name="Doyle S."/>
        </authorList>
    </citation>
    <scope>NUCLEOTIDE SEQUENCE [LARGE SCALE GENOMIC DNA]</scope>
    <source>
        <strain evidence="1 2">NCTC11842</strain>
    </source>
</reference>
<accession>A0A2X2CPS2</accession>
<gene>
    <name evidence="1" type="ORF">NCTC11842_02417</name>
</gene>
<proteinExistence type="predicted"/>
<dbReference type="Proteomes" id="UP000250443">
    <property type="component" value="Unassembled WGS sequence"/>
</dbReference>
<evidence type="ECO:0000313" key="2">
    <source>
        <dbReference type="Proteomes" id="UP000250443"/>
    </source>
</evidence>
<sequence length="38" mass="4113">MIMVIAFLATAVTTLALVQSPAWASLLPFVMFSLEIES</sequence>
<evidence type="ECO:0000313" key="1">
    <source>
        <dbReference type="EMBL" id="SPZ07626.1"/>
    </source>
</evidence>
<name>A0A2X2CPS2_PSELU</name>
<dbReference type="EMBL" id="UAUF01000012">
    <property type="protein sequence ID" value="SPZ07626.1"/>
    <property type="molecule type" value="Genomic_DNA"/>
</dbReference>
<dbReference type="AlphaFoldDB" id="A0A2X2CPS2"/>
<protein>
    <submittedName>
        <fullName evidence="1">Uncharacterized protein</fullName>
    </submittedName>
</protein>
<organism evidence="1 2">
    <name type="scientific">Pseudomonas luteola</name>
    <dbReference type="NCBI Taxonomy" id="47886"/>
    <lineage>
        <taxon>Bacteria</taxon>
        <taxon>Pseudomonadati</taxon>
        <taxon>Pseudomonadota</taxon>
        <taxon>Gammaproteobacteria</taxon>
        <taxon>Pseudomonadales</taxon>
        <taxon>Pseudomonadaceae</taxon>
        <taxon>Pseudomonas</taxon>
    </lineage>
</organism>